<gene>
    <name evidence="2" type="ORF">GCM10010971_35070</name>
</gene>
<keyword evidence="3" id="KW-1185">Reference proteome</keyword>
<proteinExistence type="predicted"/>
<evidence type="ECO:0000313" key="3">
    <source>
        <dbReference type="Proteomes" id="UP000621859"/>
    </source>
</evidence>
<accession>A0ABQ2PPY6</accession>
<evidence type="ECO:0000256" key="1">
    <source>
        <dbReference type="SAM" id="MobiDB-lite"/>
    </source>
</evidence>
<dbReference type="EMBL" id="BMLY01000007">
    <property type="protein sequence ID" value="GGP27688.1"/>
    <property type="molecule type" value="Genomic_DNA"/>
</dbReference>
<protein>
    <recommendedName>
        <fullName evidence="4">SPOR domain-containing protein</fullName>
    </recommendedName>
</protein>
<dbReference type="Proteomes" id="UP000621859">
    <property type="component" value="Unassembled WGS sequence"/>
</dbReference>
<feature type="compositionally biased region" description="Pro residues" evidence="1">
    <location>
        <begin position="75"/>
        <end position="99"/>
    </location>
</feature>
<evidence type="ECO:0008006" key="4">
    <source>
        <dbReference type="Google" id="ProtNLM"/>
    </source>
</evidence>
<name>A0ABQ2PPY6_9NEIS</name>
<reference evidence="3" key="1">
    <citation type="journal article" date="2019" name="Int. J. Syst. Evol. Microbiol.">
        <title>The Global Catalogue of Microorganisms (GCM) 10K type strain sequencing project: providing services to taxonomists for standard genome sequencing and annotation.</title>
        <authorList>
            <consortium name="The Broad Institute Genomics Platform"/>
            <consortium name="The Broad Institute Genome Sequencing Center for Infectious Disease"/>
            <person name="Wu L."/>
            <person name="Ma J."/>
        </authorList>
    </citation>
    <scope>NUCLEOTIDE SEQUENCE [LARGE SCALE GENOMIC DNA]</scope>
    <source>
        <strain evidence="3">CGMCC 1.8860</strain>
    </source>
</reference>
<dbReference type="RefSeq" id="WP_188697073.1">
    <property type="nucleotide sequence ID" value="NZ_BMLY01000007.1"/>
</dbReference>
<feature type="region of interest" description="Disordered" evidence="1">
    <location>
        <begin position="51"/>
        <end position="106"/>
    </location>
</feature>
<comment type="caution">
    <text evidence="2">The sequence shown here is derived from an EMBL/GenBank/DDBJ whole genome shotgun (WGS) entry which is preliminary data.</text>
</comment>
<feature type="compositionally biased region" description="Low complexity" evidence="1">
    <location>
        <begin position="54"/>
        <end position="74"/>
    </location>
</feature>
<sequence length="258" mass="27335">MKWILAILVLINVAFFALDRVFPNALPPGLPLHEINADKVHIVTGNAGFASQPAATPAPAVDNASAANASTPTLAPTPLPTPTPTPAPTPVKSSPPPTPAVQASNTPQACLRWTGLTGDQADTARARLKTMKIAASEQSLGANAKVWVYIPPQPDLDAAKHKAEQLAELEIDDYFVVNNGSKWQNAISLGVYSTHEAGERRLADLRAKGVKSAVLRDKDDTLRHSSFVFKSVTDAQRDALQKASATLKGTVLEPTPCS</sequence>
<evidence type="ECO:0000313" key="2">
    <source>
        <dbReference type="EMBL" id="GGP27688.1"/>
    </source>
</evidence>
<organism evidence="2 3">
    <name type="scientific">Silvimonas amylolytica</name>
    <dbReference type="NCBI Taxonomy" id="449663"/>
    <lineage>
        <taxon>Bacteria</taxon>
        <taxon>Pseudomonadati</taxon>
        <taxon>Pseudomonadota</taxon>
        <taxon>Betaproteobacteria</taxon>
        <taxon>Neisseriales</taxon>
        <taxon>Chitinibacteraceae</taxon>
        <taxon>Silvimonas</taxon>
    </lineage>
</organism>